<protein>
    <submittedName>
        <fullName evidence="5">Alpha/beta hydrolase</fullName>
    </submittedName>
</protein>
<dbReference type="InterPro" id="IPR029058">
    <property type="entry name" value="AB_hydrolase_fold"/>
</dbReference>
<evidence type="ECO:0000313" key="5">
    <source>
        <dbReference type="EMBL" id="MBW3363419.1"/>
    </source>
</evidence>
<accession>A0ABS6X5X6</accession>
<dbReference type="InterPro" id="IPR050266">
    <property type="entry name" value="AB_hydrolase_sf"/>
</dbReference>
<evidence type="ECO:0000256" key="2">
    <source>
        <dbReference type="ARBA" id="ARBA00022801"/>
    </source>
</evidence>
<dbReference type="InterPro" id="IPR000073">
    <property type="entry name" value="AB_hydrolase_1"/>
</dbReference>
<dbReference type="PANTHER" id="PTHR43798:SF33">
    <property type="entry name" value="HYDROLASE, PUTATIVE (AFU_ORTHOLOGUE AFUA_2G14860)-RELATED"/>
    <property type="match status" value="1"/>
</dbReference>
<dbReference type="SUPFAM" id="SSF53474">
    <property type="entry name" value="alpha/beta-Hydrolases"/>
    <property type="match status" value="1"/>
</dbReference>
<reference evidence="5 6" key="1">
    <citation type="submission" date="2021-07" db="EMBL/GenBank/DDBJ databases">
        <authorList>
            <person name="Kim M.K."/>
        </authorList>
    </citation>
    <scope>NUCLEOTIDE SEQUENCE [LARGE SCALE GENOMIC DNA]</scope>
    <source>
        <strain evidence="5 6">HLY7-15</strain>
    </source>
</reference>
<keyword evidence="6" id="KW-1185">Reference proteome</keyword>
<dbReference type="RefSeq" id="WP_199108044.1">
    <property type="nucleotide sequence ID" value="NZ_JAHWXQ010000001.1"/>
</dbReference>
<dbReference type="InterPro" id="IPR002410">
    <property type="entry name" value="Peptidase_S33"/>
</dbReference>
<keyword evidence="2 5" id="KW-0378">Hydrolase</keyword>
<proteinExistence type="inferred from homology"/>
<gene>
    <name evidence="5" type="ORF">KYK27_00060</name>
</gene>
<dbReference type="EMBL" id="JAHWXQ010000001">
    <property type="protein sequence ID" value="MBW3363419.1"/>
    <property type="molecule type" value="Genomic_DNA"/>
</dbReference>
<dbReference type="Gene3D" id="3.40.50.1820">
    <property type="entry name" value="alpha/beta hydrolase"/>
    <property type="match status" value="1"/>
</dbReference>
<dbReference type="PANTHER" id="PTHR43798">
    <property type="entry name" value="MONOACYLGLYCEROL LIPASE"/>
    <property type="match status" value="1"/>
</dbReference>
<dbReference type="Pfam" id="PF00561">
    <property type="entry name" value="Abhydrolase_1"/>
    <property type="match status" value="1"/>
</dbReference>
<keyword evidence="3" id="KW-0732">Signal</keyword>
<feature type="domain" description="AB hydrolase-1" evidence="4">
    <location>
        <begin position="49"/>
        <end position="284"/>
    </location>
</feature>
<name>A0ABS6X5X6_9BACT</name>
<dbReference type="GO" id="GO:0016787">
    <property type="term" value="F:hydrolase activity"/>
    <property type="evidence" value="ECO:0007669"/>
    <property type="project" value="UniProtKB-KW"/>
</dbReference>
<dbReference type="PRINTS" id="PR00793">
    <property type="entry name" value="PROAMNOPTASE"/>
</dbReference>
<comment type="similarity">
    <text evidence="1">Belongs to the peptidase S33 family.</text>
</comment>
<dbReference type="Proteomes" id="UP000774935">
    <property type="component" value="Unassembled WGS sequence"/>
</dbReference>
<evidence type="ECO:0000259" key="4">
    <source>
        <dbReference type="Pfam" id="PF00561"/>
    </source>
</evidence>
<evidence type="ECO:0000256" key="3">
    <source>
        <dbReference type="SAM" id="SignalP"/>
    </source>
</evidence>
<organism evidence="5 6">
    <name type="scientific">Pontibacter populi</name>
    <dbReference type="NCBI Taxonomy" id="890055"/>
    <lineage>
        <taxon>Bacteria</taxon>
        <taxon>Pseudomonadati</taxon>
        <taxon>Bacteroidota</taxon>
        <taxon>Cytophagia</taxon>
        <taxon>Cytophagales</taxon>
        <taxon>Hymenobacteraceae</taxon>
        <taxon>Pontibacter</taxon>
    </lineage>
</organism>
<comment type="caution">
    <text evidence="5">The sequence shown here is derived from an EMBL/GenBank/DDBJ whole genome shotgun (WGS) entry which is preliminary data.</text>
</comment>
<feature type="signal peptide" evidence="3">
    <location>
        <begin position="1"/>
        <end position="22"/>
    </location>
</feature>
<evidence type="ECO:0000313" key="6">
    <source>
        <dbReference type="Proteomes" id="UP000774935"/>
    </source>
</evidence>
<sequence length="303" mass="34582">MKNYLFAFFMFLFIVASGSVQAQNRNFYFTTSDSVQLYVRVAGQGKPCVFIHGGPGSWPKYYYALGGNVTEQDMTMIYVDQRGSGRSGGDSSTNYSLARVVKDLEELRAYLGYEKWILMPHSFGGTIATEYIYSHPNRVLATIYVNTTLNLDYAKSNGITQAARILNAPESEFLKPGVSKTQAFGAVWGKLNEKDLAYKMMYRDKTQFQEMAAVMDTTLNWHFGSNVWNYPEYEQDFTLKTAAINVPALVFTGKYDYSIGPEHYKSFQFPKATYRVMNTGHCPYQEQPEAFRKHIRKFLAKLD</sequence>
<evidence type="ECO:0000256" key="1">
    <source>
        <dbReference type="ARBA" id="ARBA00010088"/>
    </source>
</evidence>
<feature type="chain" id="PRO_5046347639" evidence="3">
    <location>
        <begin position="23"/>
        <end position="303"/>
    </location>
</feature>